<evidence type="ECO:0000313" key="1">
    <source>
        <dbReference type="EMBL" id="APG46233.1"/>
    </source>
</evidence>
<dbReference type="KEGG" id="php:PhaeoP97_00797"/>
<dbReference type="EMBL" id="CP016364">
    <property type="protein sequence ID" value="APG46233.1"/>
    <property type="molecule type" value="Genomic_DNA"/>
</dbReference>
<dbReference type="RefSeq" id="WP_072503970.1">
    <property type="nucleotide sequence ID" value="NZ_CP016364.1"/>
</dbReference>
<gene>
    <name evidence="1" type="ORF">PhaeoP97_00797</name>
</gene>
<dbReference type="STRING" id="1844006.PhaeoP97_00797"/>
<dbReference type="AlphaFoldDB" id="A0A1L3I286"/>
<sequence length="168" mass="17910">MIADRSTAASSAPRGGATVGLLTELPALEANVVRHLRHWFGGDETRIALLHELQTSLGPVIGRQAYENFGRLCNFCVTEGRRPLVRHGMTCTCLGADENCFANLVAAAARGEYEDASLLASLIVQPRQAQRAAILAARIGMVLDQLSAQQASPAAHSTQLQPLSATLH</sequence>
<reference evidence="2" key="1">
    <citation type="submission" date="2016-07" db="EMBL/GenBank/DDBJ databases">
        <title>Phaeobacter portensis sp. nov., a tropodithietic acid producing bacterium isolated from a German harbor.</title>
        <authorList>
            <person name="Freese H.M."/>
            <person name="Bunk B."/>
            <person name="Breider S."/>
            <person name="Brinkhoff T."/>
        </authorList>
    </citation>
    <scope>NUCLEOTIDE SEQUENCE [LARGE SCALE GENOMIC DNA]</scope>
    <source>
        <strain evidence="2">P97</strain>
    </source>
</reference>
<protein>
    <submittedName>
        <fullName evidence="1">Uncharacterized protein</fullName>
    </submittedName>
</protein>
<accession>A0A1L3I286</accession>
<dbReference type="OrthoDB" id="7874397at2"/>
<keyword evidence="2" id="KW-1185">Reference proteome</keyword>
<organism evidence="1 2">
    <name type="scientific">Phaeobacter porticola</name>
    <dbReference type="NCBI Taxonomy" id="1844006"/>
    <lineage>
        <taxon>Bacteria</taxon>
        <taxon>Pseudomonadati</taxon>
        <taxon>Pseudomonadota</taxon>
        <taxon>Alphaproteobacteria</taxon>
        <taxon>Rhodobacterales</taxon>
        <taxon>Roseobacteraceae</taxon>
        <taxon>Phaeobacter</taxon>
    </lineage>
</organism>
<proteinExistence type="predicted"/>
<name>A0A1L3I286_9RHOB</name>
<dbReference type="Proteomes" id="UP000183859">
    <property type="component" value="Chromosome"/>
</dbReference>
<evidence type="ECO:0000313" key="2">
    <source>
        <dbReference type="Proteomes" id="UP000183859"/>
    </source>
</evidence>